<evidence type="ECO:0000256" key="1">
    <source>
        <dbReference type="SAM" id="MobiDB-lite"/>
    </source>
</evidence>
<feature type="compositionally biased region" description="Basic and acidic residues" evidence="1">
    <location>
        <begin position="297"/>
        <end position="311"/>
    </location>
</feature>
<dbReference type="EMBL" id="PQXM01000404">
    <property type="protein sequence ID" value="TGO72924.1"/>
    <property type="molecule type" value="Genomic_DNA"/>
</dbReference>
<proteinExistence type="predicted"/>
<feature type="region of interest" description="Disordered" evidence="1">
    <location>
        <begin position="282"/>
        <end position="311"/>
    </location>
</feature>
<sequence length="311" mass="35006">MKRKTNWAVVDSSRNSKWEKRGQSRSHFADRRTAGKAHLSQDPALFEKFLIGREPQEAKNLGNKVQIDVVEWDKISQRVMFDCLWYKVLSNPKFRLELLYIADCLIVEMRNDIFWGSSLNMSQGAATPVKLWPGQNRLGDLWMCVRKILMILKRRGVDLEAMKPEDFVSQKSVKALSKTKHSDVLSDSLGNEKVVGVGIKDGEDEDEDETNVDKDIVMSGALIIDHATTGVGNSGMRSNSLSAAYPLMNRKRQGDELQSLTEKVVKRLRVADNKATAIFNEDVVTPKKAQPMPENRAACDEKEGNGEDRAP</sequence>
<name>A0A4Z1JHX3_9HELO</name>
<organism evidence="3 4">
    <name type="scientific">Botrytis elliptica</name>
    <dbReference type="NCBI Taxonomy" id="278938"/>
    <lineage>
        <taxon>Eukaryota</taxon>
        <taxon>Fungi</taxon>
        <taxon>Dikarya</taxon>
        <taxon>Ascomycota</taxon>
        <taxon>Pezizomycotina</taxon>
        <taxon>Leotiomycetes</taxon>
        <taxon>Helotiales</taxon>
        <taxon>Sclerotiniaceae</taxon>
        <taxon>Botrytis</taxon>
    </lineage>
</organism>
<dbReference type="Pfam" id="PF08719">
    <property type="entry name" value="NADAR"/>
    <property type="match status" value="1"/>
</dbReference>
<reference evidence="3 4" key="1">
    <citation type="submission" date="2017-12" db="EMBL/GenBank/DDBJ databases">
        <title>Comparative genomics of Botrytis spp.</title>
        <authorList>
            <person name="Valero-Jimenez C.A."/>
            <person name="Tapia P."/>
            <person name="Veloso J."/>
            <person name="Silva-Moreno E."/>
            <person name="Staats M."/>
            <person name="Valdes J.H."/>
            <person name="Van Kan J.A.L."/>
        </authorList>
    </citation>
    <scope>NUCLEOTIDE SEQUENCE [LARGE SCALE GENOMIC DNA]</scope>
    <source>
        <strain evidence="3 4">Be9601</strain>
    </source>
</reference>
<dbReference type="InterPro" id="IPR012816">
    <property type="entry name" value="NADAR"/>
</dbReference>
<dbReference type="SUPFAM" id="SSF143990">
    <property type="entry name" value="YbiA-like"/>
    <property type="match status" value="1"/>
</dbReference>
<feature type="compositionally biased region" description="Basic and acidic residues" evidence="1">
    <location>
        <begin position="14"/>
        <end position="33"/>
    </location>
</feature>
<gene>
    <name evidence="3" type="ORF">BELL_0406g00070</name>
</gene>
<dbReference type="CDD" id="cd15457">
    <property type="entry name" value="NADAR"/>
    <property type="match status" value="1"/>
</dbReference>
<keyword evidence="4" id="KW-1185">Reference proteome</keyword>
<dbReference type="InterPro" id="IPR037238">
    <property type="entry name" value="YbiA-like_sf"/>
</dbReference>
<evidence type="ECO:0000259" key="2">
    <source>
        <dbReference type="Pfam" id="PF08719"/>
    </source>
</evidence>
<feature type="region of interest" description="Disordered" evidence="1">
    <location>
        <begin position="1"/>
        <end position="33"/>
    </location>
</feature>
<evidence type="ECO:0000313" key="3">
    <source>
        <dbReference type="EMBL" id="TGO72924.1"/>
    </source>
</evidence>
<protein>
    <recommendedName>
        <fullName evidence="2">NADAR domain-containing protein</fullName>
    </recommendedName>
</protein>
<comment type="caution">
    <text evidence="3">The sequence shown here is derived from an EMBL/GenBank/DDBJ whole genome shotgun (WGS) entry which is preliminary data.</text>
</comment>
<dbReference type="AlphaFoldDB" id="A0A4Z1JHX3"/>
<evidence type="ECO:0000313" key="4">
    <source>
        <dbReference type="Proteomes" id="UP000297229"/>
    </source>
</evidence>
<dbReference type="Gene3D" id="1.10.357.40">
    <property type="entry name" value="YbiA-like"/>
    <property type="match status" value="1"/>
</dbReference>
<accession>A0A4Z1JHX3</accession>
<feature type="domain" description="NADAR" evidence="2">
    <location>
        <begin position="34"/>
        <end position="149"/>
    </location>
</feature>
<dbReference type="Proteomes" id="UP000297229">
    <property type="component" value="Unassembled WGS sequence"/>
</dbReference>